<reference evidence="1" key="1">
    <citation type="submission" date="2022-06" db="EMBL/GenBank/DDBJ databases">
        <title>Ornithinimicrobium HY1793.</title>
        <authorList>
            <person name="Huang Y."/>
        </authorList>
    </citation>
    <scope>NUCLEOTIDE SEQUENCE</scope>
    <source>
        <strain evidence="1">HY1793</strain>
    </source>
</reference>
<gene>
    <name evidence="1" type="ORF">NF556_12175</name>
</gene>
<dbReference type="Proteomes" id="UP001056455">
    <property type="component" value="Chromosome"/>
</dbReference>
<name>A0ABY4YNM8_9MICO</name>
<sequence length="210" mass="22497">MNSRQPHPTAGADRSGLLLLRGGLSDVSAWVRRGIVPAAVVPMEGWTAVLPEERSFAEPPYTNGGLLLAGRHVPRKLGPGLGFWIVEGRAVITVQTRGRRGIRWVVWEPERGVVTPPDLPVAGPVTLQRVAGAGRRNELVEILHEVYVQPDRLLAAVVAVLELPGAKLLVDASGVADLPGATSVLPAPREVGYFNDAVRDAVTLRQELEA</sequence>
<dbReference type="EMBL" id="CP099489">
    <property type="protein sequence ID" value="USQ78401.1"/>
    <property type="molecule type" value="Genomic_DNA"/>
</dbReference>
<proteinExistence type="predicted"/>
<organism evidence="1 2">
    <name type="scientific">Ornithinimicrobium faecis</name>
    <dbReference type="NCBI Taxonomy" id="2934158"/>
    <lineage>
        <taxon>Bacteria</taxon>
        <taxon>Bacillati</taxon>
        <taxon>Actinomycetota</taxon>
        <taxon>Actinomycetes</taxon>
        <taxon>Micrococcales</taxon>
        <taxon>Ornithinimicrobiaceae</taxon>
        <taxon>Ornithinimicrobium</taxon>
    </lineage>
</organism>
<protein>
    <submittedName>
        <fullName evidence="1">Uncharacterized protein</fullName>
    </submittedName>
</protein>
<evidence type="ECO:0000313" key="2">
    <source>
        <dbReference type="Proteomes" id="UP001056455"/>
    </source>
</evidence>
<keyword evidence="2" id="KW-1185">Reference proteome</keyword>
<accession>A0ABY4YNM8</accession>
<dbReference type="RefSeq" id="WP_252591199.1">
    <property type="nucleotide sequence ID" value="NZ_CP099489.1"/>
</dbReference>
<evidence type="ECO:0000313" key="1">
    <source>
        <dbReference type="EMBL" id="USQ78401.1"/>
    </source>
</evidence>